<organism evidence="1">
    <name type="scientific">Haemonchus placei</name>
    <name type="common">Barber's pole worm</name>
    <dbReference type="NCBI Taxonomy" id="6290"/>
    <lineage>
        <taxon>Eukaryota</taxon>
        <taxon>Metazoa</taxon>
        <taxon>Ecdysozoa</taxon>
        <taxon>Nematoda</taxon>
        <taxon>Chromadorea</taxon>
        <taxon>Rhabditida</taxon>
        <taxon>Rhabditina</taxon>
        <taxon>Rhabditomorpha</taxon>
        <taxon>Strongyloidea</taxon>
        <taxon>Trichostrongylidae</taxon>
        <taxon>Haemonchus</taxon>
    </lineage>
</organism>
<reference evidence="1" key="1">
    <citation type="submission" date="2017-02" db="UniProtKB">
        <authorList>
            <consortium name="WormBaseParasite"/>
        </authorList>
    </citation>
    <scope>IDENTIFICATION</scope>
</reference>
<evidence type="ECO:0000313" key="1">
    <source>
        <dbReference type="WBParaSite" id="HPLM_0001084301-mRNA-1"/>
    </source>
</evidence>
<dbReference type="WBParaSite" id="HPLM_0001084301-mRNA-1">
    <property type="protein sequence ID" value="HPLM_0001084301-mRNA-1"/>
    <property type="gene ID" value="HPLM_0001084301"/>
</dbReference>
<name>A0A0N4WIP7_HAEPC</name>
<sequence>LHLYRVRPLSRGIFIQQPPREDSKPLIRPPLRFQYVNLSHSILAIDAINQSRQVPNHHTEYICSC</sequence>
<accession>A0A0N4WIP7</accession>
<proteinExistence type="predicted"/>
<protein>
    <submittedName>
        <fullName evidence="1">Uncharacterized protein</fullName>
    </submittedName>
</protein>
<dbReference type="AlphaFoldDB" id="A0A0N4WIP7"/>